<dbReference type="Pfam" id="PF08142">
    <property type="entry name" value="AARP2CN"/>
    <property type="match status" value="1"/>
</dbReference>
<keyword evidence="8" id="KW-1185">Reference proteome</keyword>
<feature type="compositionally biased region" description="Low complexity" evidence="5">
    <location>
        <begin position="26"/>
        <end position="35"/>
    </location>
</feature>
<dbReference type="Pfam" id="PF04950">
    <property type="entry name" value="RIBIOP_C"/>
    <property type="match status" value="1"/>
</dbReference>
<dbReference type="GO" id="GO:0003924">
    <property type="term" value="F:GTPase activity"/>
    <property type="evidence" value="ECO:0007669"/>
    <property type="project" value="TreeGrafter"/>
</dbReference>
<feature type="compositionally biased region" description="Basic residues" evidence="5">
    <location>
        <begin position="1"/>
        <end position="25"/>
    </location>
</feature>
<dbReference type="PROSITE" id="PS51714">
    <property type="entry name" value="G_BMS1"/>
    <property type="match status" value="1"/>
</dbReference>
<dbReference type="SMART" id="SM01362">
    <property type="entry name" value="DUF663"/>
    <property type="match status" value="1"/>
</dbReference>
<reference evidence="7" key="2">
    <citation type="journal article" date="2022" name="Elife">
        <title>Obligate sexual reproduction of a homothallic fungus closely related to the Cryptococcus pathogenic species complex.</title>
        <authorList>
            <person name="Passer A.R."/>
            <person name="Clancey S.A."/>
            <person name="Shea T."/>
            <person name="David-Palma M."/>
            <person name="Averette A.F."/>
            <person name="Boekhout T."/>
            <person name="Porcel B.M."/>
            <person name="Nowrousian M."/>
            <person name="Cuomo C.A."/>
            <person name="Sun S."/>
            <person name="Heitman J."/>
            <person name="Coelho M.A."/>
        </authorList>
    </citation>
    <scope>NUCLEOTIDE SEQUENCE</scope>
    <source>
        <strain evidence="7">CBS 7841</strain>
    </source>
</reference>
<dbReference type="InterPro" id="IPR030387">
    <property type="entry name" value="G_Bms1/Tsr1_dom"/>
</dbReference>
<comment type="similarity">
    <text evidence="4">Belongs to the TRAFAC class translation factor GTPase superfamily. Bms1-like GTPase family. TSR1 subfamily.</text>
</comment>
<evidence type="ECO:0000259" key="6">
    <source>
        <dbReference type="PROSITE" id="PS51714"/>
    </source>
</evidence>
<dbReference type="GO" id="GO:0005730">
    <property type="term" value="C:nucleolus"/>
    <property type="evidence" value="ECO:0007669"/>
    <property type="project" value="UniProtKB-SubCell"/>
</dbReference>
<keyword evidence="3" id="KW-0539">Nucleus</keyword>
<organism evidence="7 8">
    <name type="scientific">Cryptococcus depauperatus CBS 7841</name>
    <dbReference type="NCBI Taxonomy" id="1295531"/>
    <lineage>
        <taxon>Eukaryota</taxon>
        <taxon>Fungi</taxon>
        <taxon>Dikarya</taxon>
        <taxon>Basidiomycota</taxon>
        <taxon>Agaricomycotina</taxon>
        <taxon>Tremellomycetes</taxon>
        <taxon>Tremellales</taxon>
        <taxon>Cryptococcaceae</taxon>
        <taxon>Cryptococcus</taxon>
    </lineage>
</organism>
<feature type="compositionally biased region" description="Basic and acidic residues" evidence="5">
    <location>
        <begin position="403"/>
        <end position="419"/>
    </location>
</feature>
<dbReference type="GO" id="GO:0000462">
    <property type="term" value="P:maturation of SSU-rRNA from tricistronic rRNA transcript (SSU-rRNA, 5.8S rRNA, LSU-rRNA)"/>
    <property type="evidence" value="ECO:0007669"/>
    <property type="project" value="TreeGrafter"/>
</dbReference>
<accession>A0AAJ8M2L5</accession>
<feature type="domain" description="Bms1-type G" evidence="6">
    <location>
        <begin position="88"/>
        <end position="258"/>
    </location>
</feature>
<dbReference type="GO" id="GO:0000479">
    <property type="term" value="P:endonucleolytic cleavage of tricistronic rRNA transcript (SSU-rRNA, 5.8S rRNA, LSU-rRNA)"/>
    <property type="evidence" value="ECO:0007669"/>
    <property type="project" value="TreeGrafter"/>
</dbReference>
<dbReference type="RefSeq" id="XP_066069411.1">
    <property type="nucleotide sequence ID" value="XM_066213314.1"/>
</dbReference>
<evidence type="ECO:0000256" key="4">
    <source>
        <dbReference type="ARBA" id="ARBA00038288"/>
    </source>
</evidence>
<reference evidence="7" key="3">
    <citation type="submission" date="2024-01" db="EMBL/GenBank/DDBJ databases">
        <authorList>
            <person name="Coelho M.A."/>
            <person name="David-Palma M."/>
            <person name="Shea T."/>
            <person name="Sun S."/>
            <person name="Cuomo C.A."/>
            <person name="Heitman J."/>
        </authorList>
    </citation>
    <scope>NUCLEOTIDE SEQUENCE</scope>
    <source>
        <strain evidence="7">CBS 7841</strain>
    </source>
</reference>
<dbReference type="GeneID" id="91088134"/>
<evidence type="ECO:0000256" key="2">
    <source>
        <dbReference type="ARBA" id="ARBA00022517"/>
    </source>
</evidence>
<dbReference type="Pfam" id="PF22298">
    <property type="entry name" value="Tsr1_G-like"/>
    <property type="match status" value="1"/>
</dbReference>
<feature type="region of interest" description="Disordered" evidence="5">
    <location>
        <begin position="394"/>
        <end position="434"/>
    </location>
</feature>
<dbReference type="KEGG" id="cdep:91088134"/>
<dbReference type="GO" id="GO:0030688">
    <property type="term" value="C:preribosome, small subunit precursor"/>
    <property type="evidence" value="ECO:0007669"/>
    <property type="project" value="TreeGrafter"/>
</dbReference>
<keyword evidence="2" id="KW-0690">Ribosome biogenesis</keyword>
<dbReference type="InterPro" id="IPR039761">
    <property type="entry name" value="Bms1/Tsr1"/>
</dbReference>
<evidence type="ECO:0000313" key="8">
    <source>
        <dbReference type="Proteomes" id="UP000094043"/>
    </source>
</evidence>
<evidence type="ECO:0000256" key="5">
    <source>
        <dbReference type="SAM" id="MobiDB-lite"/>
    </source>
</evidence>
<reference evidence="7" key="1">
    <citation type="submission" date="2016-06" db="EMBL/GenBank/DDBJ databases">
        <authorList>
            <person name="Cuomo C."/>
            <person name="Litvintseva A."/>
            <person name="Heitman J."/>
            <person name="Chen Y."/>
            <person name="Sun S."/>
            <person name="Springer D."/>
            <person name="Dromer F."/>
            <person name="Young S."/>
            <person name="Zeng Q."/>
            <person name="Chapman S."/>
            <person name="Gujja S."/>
            <person name="Saif S."/>
            <person name="Birren B."/>
        </authorList>
    </citation>
    <scope>NUCLEOTIDE SEQUENCE</scope>
    <source>
        <strain evidence="7">CBS 7841</strain>
    </source>
</reference>
<dbReference type="PANTHER" id="PTHR12858">
    <property type="entry name" value="RIBOSOME BIOGENESIS PROTEIN"/>
    <property type="match status" value="1"/>
</dbReference>
<sequence length="776" mass="86131">MGASDHHHRSTLKQVNKKSSHKHASKGSVKAAAKGKISKEGVSHAKKTANSLSKGDRLNAAAQKRRLQHKSGTEDAKLFSVARSGGHVPRIVTLVPLASSLLPTIFLSRLLLSFGLSDLDYDEACSSLSDCGTYLFQVPRYQTSLQVNILPYKSLYSTLDAVLVSDYVIPLMSSVDEVDNEGETVLRCLQGQIGNAAVVACVQSPQSDSNQKKSLHPIRKSLLSFIKYFFPSVNKVYCSDTPNDSILLARALCEAVPRHNKGIDSHAYLVAETHNMVTWTSEEGDKEDAKGLLEVVGTIRGGGRFSADRLVHIPGSGDYQLDAILPALRTSNDAALLEGSSPLSLPTDNADDLTATQTGSKTFVNKQVMQVDNLMSDSISKRGVMVESDENDIALDSSNSHSDSSDLDHEELDHEHVDDTQLQDNTLGVSEEKENQISDVKPCNEDAVEQYTLFPDEVDTPQHIPARTRFQRYRGLKSFRTSPWDPYDDLPTDYARIFRFENYLATKKEVEHEALYDGVESGTRVKLVIRNVPRAVARLRDAHLPLIVHSLLRHEHKQSVLHFVVQRNTEYSNPVMAKKQLILCVGPRRFSVNPLYSQHVGGQVKGANDVHKSEKFLKPSTAAVLTTFAPIWFGKKSCLVLKDGGTSSVPSLVATGSFLSPDPSRIIAKRIVLTGHPVQIHKKTATIRNMFFNCEDIEYFKSIELYTKYGRTGHIQESLGTHGHYKAHFDGPLQQMDTICMSLYKRQFPKWASYYQSLSTSEENEQSQGMMIDDSD</sequence>
<protein>
    <recommendedName>
        <fullName evidence="6">Bms1-type G domain-containing protein</fullName>
    </recommendedName>
</protein>
<dbReference type="PANTHER" id="PTHR12858:SF1">
    <property type="entry name" value="PRE-RRNA-PROCESSING PROTEIN TSR1 HOMOLOG"/>
    <property type="match status" value="1"/>
</dbReference>
<dbReference type="GO" id="GO:0034511">
    <property type="term" value="F:U3 snoRNA binding"/>
    <property type="evidence" value="ECO:0007669"/>
    <property type="project" value="TreeGrafter"/>
</dbReference>
<evidence type="ECO:0000256" key="3">
    <source>
        <dbReference type="ARBA" id="ARBA00023242"/>
    </source>
</evidence>
<dbReference type="Proteomes" id="UP000094043">
    <property type="component" value="Chromosome 4"/>
</dbReference>
<gene>
    <name evidence="7" type="ORF">L203_103924</name>
</gene>
<comment type="subcellular location">
    <subcellularLocation>
        <location evidence="1">Nucleus</location>
        <location evidence="1">Nucleolus</location>
    </subcellularLocation>
</comment>
<feature type="region of interest" description="Disordered" evidence="5">
    <location>
        <begin position="1"/>
        <end position="71"/>
    </location>
</feature>
<dbReference type="EMBL" id="CP143787">
    <property type="protein sequence ID" value="WVN88711.1"/>
    <property type="molecule type" value="Genomic_DNA"/>
</dbReference>
<dbReference type="SMART" id="SM00785">
    <property type="entry name" value="AARP2CN"/>
    <property type="match status" value="1"/>
</dbReference>
<evidence type="ECO:0000256" key="1">
    <source>
        <dbReference type="ARBA" id="ARBA00004604"/>
    </source>
</evidence>
<dbReference type="InterPro" id="IPR007034">
    <property type="entry name" value="BMS1_TSR1_C"/>
</dbReference>
<proteinExistence type="inferred from homology"/>
<dbReference type="AlphaFoldDB" id="A0AAJ8M2L5"/>
<evidence type="ECO:0000313" key="7">
    <source>
        <dbReference type="EMBL" id="WVN88711.1"/>
    </source>
</evidence>
<dbReference type="InterPro" id="IPR012948">
    <property type="entry name" value="AARP2CN"/>
</dbReference>
<dbReference type="GO" id="GO:0005525">
    <property type="term" value="F:GTP binding"/>
    <property type="evidence" value="ECO:0007669"/>
    <property type="project" value="TreeGrafter"/>
</dbReference>
<name>A0AAJ8M2L5_9TREE</name>